<keyword evidence="2" id="KW-1185">Reference proteome</keyword>
<comment type="caution">
    <text evidence="1">The sequence shown here is derived from an EMBL/GenBank/DDBJ whole genome shotgun (WGS) entry which is preliminary data.</text>
</comment>
<sequence length="178" mass="19992">MAKSPVAEISDILKSQGKFFSASQNVITPIALPEWTPTTITGNELSLRGHCMGHVTLLTICFTAYSEPHLESFRRPFLEAGGRLIDVRPLMSRIKWLLFSRLLRSTALATLPESIQNSFIVAYRPMQLLDTLTVPNYLGAYVYLIDRHAQVRWKASGKATEAELAAMKRITKELLSEK</sequence>
<dbReference type="EMBL" id="MTSL01000072">
    <property type="protein sequence ID" value="PJF19271.1"/>
    <property type="molecule type" value="Genomic_DNA"/>
</dbReference>
<dbReference type="GO" id="GO:0033615">
    <property type="term" value="P:mitochondrial proton-transporting ATP synthase complex assembly"/>
    <property type="evidence" value="ECO:0007669"/>
    <property type="project" value="TreeGrafter"/>
</dbReference>
<dbReference type="OrthoDB" id="17089at2759"/>
<gene>
    <name evidence="1" type="ORF">PSACC_00908</name>
</gene>
<organism evidence="1 2">
    <name type="scientific">Paramicrosporidium saccamoebae</name>
    <dbReference type="NCBI Taxonomy" id="1246581"/>
    <lineage>
        <taxon>Eukaryota</taxon>
        <taxon>Fungi</taxon>
        <taxon>Fungi incertae sedis</taxon>
        <taxon>Cryptomycota</taxon>
        <taxon>Cryptomycota incertae sedis</taxon>
        <taxon>Paramicrosporidium</taxon>
    </lineage>
</organism>
<dbReference type="AlphaFoldDB" id="A0A2H9TNC2"/>
<evidence type="ECO:0000313" key="2">
    <source>
        <dbReference type="Proteomes" id="UP000240830"/>
    </source>
</evidence>
<evidence type="ECO:0008006" key="3">
    <source>
        <dbReference type="Google" id="ProtNLM"/>
    </source>
</evidence>
<dbReference type="InterPro" id="IPR007849">
    <property type="entry name" value="ATP10"/>
</dbReference>
<dbReference type="PANTHER" id="PTHR28106:SF1">
    <property type="entry name" value="MITOCHONDRIAL ATPASE COMPLEX SUBUNIT ATP10"/>
    <property type="match status" value="1"/>
</dbReference>
<accession>A0A2H9TNC2</accession>
<dbReference type="Pfam" id="PF05176">
    <property type="entry name" value="ATP-synt_10"/>
    <property type="match status" value="1"/>
</dbReference>
<name>A0A2H9TNC2_9FUNG</name>
<proteinExistence type="predicted"/>
<dbReference type="PANTHER" id="PTHR28106">
    <property type="entry name" value="MITOCHONDRIAL ATPASE COMPLEX SUBUNIT ATP10"/>
    <property type="match status" value="1"/>
</dbReference>
<protein>
    <recommendedName>
        <fullName evidence="3">Mitochondrial ATPase complex subunit ATP10</fullName>
    </recommendedName>
</protein>
<dbReference type="GO" id="GO:0005743">
    <property type="term" value="C:mitochondrial inner membrane"/>
    <property type="evidence" value="ECO:0007669"/>
    <property type="project" value="TreeGrafter"/>
</dbReference>
<reference evidence="1 2" key="1">
    <citation type="submission" date="2016-10" db="EMBL/GenBank/DDBJ databases">
        <title>The genome of Paramicrosporidium saccamoebae is the missing link in understanding Cryptomycota and Microsporidia evolution.</title>
        <authorList>
            <person name="Quandt C.A."/>
            <person name="Beaudet D."/>
            <person name="Corsaro D."/>
            <person name="Michel R."/>
            <person name="Corradi N."/>
            <person name="James T."/>
        </authorList>
    </citation>
    <scope>NUCLEOTIDE SEQUENCE [LARGE SCALE GENOMIC DNA]</scope>
    <source>
        <strain evidence="1 2">KSL3</strain>
    </source>
</reference>
<dbReference type="STRING" id="1246581.A0A2H9TNC2"/>
<dbReference type="Proteomes" id="UP000240830">
    <property type="component" value="Unassembled WGS sequence"/>
</dbReference>
<evidence type="ECO:0000313" key="1">
    <source>
        <dbReference type="EMBL" id="PJF19271.1"/>
    </source>
</evidence>